<proteinExistence type="predicted"/>
<dbReference type="AlphaFoldDB" id="A0A078I6A5"/>
<feature type="compositionally biased region" description="Polar residues" evidence="1">
    <location>
        <begin position="67"/>
        <end position="78"/>
    </location>
</feature>
<dbReference type="Gramene" id="CDY44643">
    <property type="protein sequence ID" value="CDY44643"/>
    <property type="gene ID" value="GSBRNA2T00080605001"/>
</dbReference>
<dbReference type="STRING" id="3708.A0A078I6A5"/>
<evidence type="ECO:0000313" key="3">
    <source>
        <dbReference type="Proteomes" id="UP000028999"/>
    </source>
</evidence>
<evidence type="ECO:0000256" key="1">
    <source>
        <dbReference type="SAM" id="MobiDB-lite"/>
    </source>
</evidence>
<reference evidence="2 3" key="1">
    <citation type="journal article" date="2014" name="Science">
        <title>Plant genetics. Early allopolyploid evolution in the post-Neolithic Brassica napus oilseed genome.</title>
        <authorList>
            <person name="Chalhoub B."/>
            <person name="Denoeud F."/>
            <person name="Liu S."/>
            <person name="Parkin I.A."/>
            <person name="Tang H."/>
            <person name="Wang X."/>
            <person name="Chiquet J."/>
            <person name="Belcram H."/>
            <person name="Tong C."/>
            <person name="Samans B."/>
            <person name="Correa M."/>
            <person name="Da Silva C."/>
            <person name="Just J."/>
            <person name="Falentin C."/>
            <person name="Koh C.S."/>
            <person name="Le Clainche I."/>
            <person name="Bernard M."/>
            <person name="Bento P."/>
            <person name="Noel B."/>
            <person name="Labadie K."/>
            <person name="Alberti A."/>
            <person name="Charles M."/>
            <person name="Arnaud D."/>
            <person name="Guo H."/>
            <person name="Daviaud C."/>
            <person name="Alamery S."/>
            <person name="Jabbari K."/>
            <person name="Zhao M."/>
            <person name="Edger P.P."/>
            <person name="Chelaifa H."/>
            <person name="Tack D."/>
            <person name="Lassalle G."/>
            <person name="Mestiri I."/>
            <person name="Schnel N."/>
            <person name="Le Paslier M.C."/>
            <person name="Fan G."/>
            <person name="Renault V."/>
            <person name="Bayer P.E."/>
            <person name="Golicz A.A."/>
            <person name="Manoli S."/>
            <person name="Lee T.H."/>
            <person name="Thi V.H."/>
            <person name="Chalabi S."/>
            <person name="Hu Q."/>
            <person name="Fan C."/>
            <person name="Tollenaere R."/>
            <person name="Lu Y."/>
            <person name="Battail C."/>
            <person name="Shen J."/>
            <person name="Sidebottom C.H."/>
            <person name="Wang X."/>
            <person name="Canaguier A."/>
            <person name="Chauveau A."/>
            <person name="Berard A."/>
            <person name="Deniot G."/>
            <person name="Guan M."/>
            <person name="Liu Z."/>
            <person name="Sun F."/>
            <person name="Lim Y.P."/>
            <person name="Lyons E."/>
            <person name="Town C.D."/>
            <person name="Bancroft I."/>
            <person name="Wang X."/>
            <person name="Meng J."/>
            <person name="Ma J."/>
            <person name="Pires J.C."/>
            <person name="King G.J."/>
            <person name="Brunel D."/>
            <person name="Delourme R."/>
            <person name="Renard M."/>
            <person name="Aury J.M."/>
            <person name="Adams K.L."/>
            <person name="Batley J."/>
            <person name="Snowdon R.J."/>
            <person name="Tost J."/>
            <person name="Edwards D."/>
            <person name="Zhou Y."/>
            <person name="Hua W."/>
            <person name="Sharpe A.G."/>
            <person name="Paterson A.H."/>
            <person name="Guan C."/>
            <person name="Wincker P."/>
        </authorList>
    </citation>
    <scope>NUCLEOTIDE SEQUENCE [LARGE SCALE GENOMIC DNA]</scope>
    <source>
        <strain evidence="3">cv. Darmor-bzh</strain>
    </source>
</reference>
<gene>
    <name evidence="2" type="primary">BnaC04g06190D</name>
    <name evidence="2" type="ORF">GSBRNA2T00080605001</name>
</gene>
<sequence>MARIVAADDDDGTQQFYSMELNSISSVSDSTLGQLLKNVSDTTTMTSCALSPSYSPSTTSLTTSLSVRNSPSATSSHVVKQRTPR</sequence>
<accession>A0A078I6A5</accession>
<organism evidence="2 3">
    <name type="scientific">Brassica napus</name>
    <name type="common">Rape</name>
    <dbReference type="NCBI Taxonomy" id="3708"/>
    <lineage>
        <taxon>Eukaryota</taxon>
        <taxon>Viridiplantae</taxon>
        <taxon>Streptophyta</taxon>
        <taxon>Embryophyta</taxon>
        <taxon>Tracheophyta</taxon>
        <taxon>Spermatophyta</taxon>
        <taxon>Magnoliopsida</taxon>
        <taxon>eudicotyledons</taxon>
        <taxon>Gunneridae</taxon>
        <taxon>Pentapetalae</taxon>
        <taxon>rosids</taxon>
        <taxon>malvids</taxon>
        <taxon>Brassicales</taxon>
        <taxon>Brassicaceae</taxon>
        <taxon>Brassiceae</taxon>
        <taxon>Brassica</taxon>
    </lineage>
</organism>
<evidence type="ECO:0000313" key="2">
    <source>
        <dbReference type="EMBL" id="CDY44643.1"/>
    </source>
</evidence>
<protein>
    <submittedName>
        <fullName evidence="2">BnaC04g06190D protein</fullName>
    </submittedName>
</protein>
<feature type="compositionally biased region" description="Low complexity" evidence="1">
    <location>
        <begin position="50"/>
        <end position="66"/>
    </location>
</feature>
<feature type="region of interest" description="Disordered" evidence="1">
    <location>
        <begin position="49"/>
        <end position="85"/>
    </location>
</feature>
<dbReference type="Proteomes" id="UP000028999">
    <property type="component" value="Unassembled WGS sequence"/>
</dbReference>
<dbReference type="PaxDb" id="3708-A0A078I6A5"/>
<name>A0A078I6A5_BRANA</name>
<dbReference type="EMBL" id="LK032597">
    <property type="protein sequence ID" value="CDY44643.1"/>
    <property type="molecule type" value="Genomic_DNA"/>
</dbReference>
<keyword evidence="3" id="KW-1185">Reference proteome</keyword>